<comment type="caution">
    <text evidence="1">The sequence shown here is derived from an EMBL/GenBank/DDBJ whole genome shotgun (WGS) entry which is preliminary data.</text>
</comment>
<sequence>MSLLGYTCPTIIPAIAIIGKQCRRGQEGGDERRKLTFQNYFGLFQSQTCPGSSIFVALNHPNSPPTLTPADCEHGALNVKIELPIYSVPERREIGGTILTKI</sequence>
<gene>
    <name evidence="1" type="ORF">L1987_09135</name>
</gene>
<evidence type="ECO:0000313" key="2">
    <source>
        <dbReference type="Proteomes" id="UP001056120"/>
    </source>
</evidence>
<reference evidence="1 2" key="2">
    <citation type="journal article" date="2022" name="Mol. Ecol. Resour.">
        <title>The genomes of chicory, endive, great burdock and yacon provide insights into Asteraceae paleo-polyploidization history and plant inulin production.</title>
        <authorList>
            <person name="Fan W."/>
            <person name="Wang S."/>
            <person name="Wang H."/>
            <person name="Wang A."/>
            <person name="Jiang F."/>
            <person name="Liu H."/>
            <person name="Zhao H."/>
            <person name="Xu D."/>
            <person name="Zhang Y."/>
        </authorList>
    </citation>
    <scope>NUCLEOTIDE SEQUENCE [LARGE SCALE GENOMIC DNA]</scope>
    <source>
        <strain evidence="2">cv. Yunnan</strain>
        <tissue evidence="1">Leaves</tissue>
    </source>
</reference>
<dbReference type="EMBL" id="CM042020">
    <property type="protein sequence ID" value="KAI3821567.1"/>
    <property type="molecule type" value="Genomic_DNA"/>
</dbReference>
<reference evidence="2" key="1">
    <citation type="journal article" date="2022" name="Mol. Ecol. Resour.">
        <title>The genomes of chicory, endive, great burdock and yacon provide insights into Asteraceae palaeo-polyploidization history and plant inulin production.</title>
        <authorList>
            <person name="Fan W."/>
            <person name="Wang S."/>
            <person name="Wang H."/>
            <person name="Wang A."/>
            <person name="Jiang F."/>
            <person name="Liu H."/>
            <person name="Zhao H."/>
            <person name="Xu D."/>
            <person name="Zhang Y."/>
        </authorList>
    </citation>
    <scope>NUCLEOTIDE SEQUENCE [LARGE SCALE GENOMIC DNA]</scope>
    <source>
        <strain evidence="2">cv. Yunnan</strain>
    </source>
</reference>
<keyword evidence="2" id="KW-1185">Reference proteome</keyword>
<dbReference type="Proteomes" id="UP001056120">
    <property type="component" value="Linkage Group LG03"/>
</dbReference>
<evidence type="ECO:0000313" key="1">
    <source>
        <dbReference type="EMBL" id="KAI3821567.1"/>
    </source>
</evidence>
<proteinExistence type="predicted"/>
<protein>
    <submittedName>
        <fullName evidence="1">Uncharacterized protein</fullName>
    </submittedName>
</protein>
<organism evidence="1 2">
    <name type="scientific">Smallanthus sonchifolius</name>
    <dbReference type="NCBI Taxonomy" id="185202"/>
    <lineage>
        <taxon>Eukaryota</taxon>
        <taxon>Viridiplantae</taxon>
        <taxon>Streptophyta</taxon>
        <taxon>Embryophyta</taxon>
        <taxon>Tracheophyta</taxon>
        <taxon>Spermatophyta</taxon>
        <taxon>Magnoliopsida</taxon>
        <taxon>eudicotyledons</taxon>
        <taxon>Gunneridae</taxon>
        <taxon>Pentapetalae</taxon>
        <taxon>asterids</taxon>
        <taxon>campanulids</taxon>
        <taxon>Asterales</taxon>
        <taxon>Asteraceae</taxon>
        <taxon>Asteroideae</taxon>
        <taxon>Heliantheae alliance</taxon>
        <taxon>Millerieae</taxon>
        <taxon>Smallanthus</taxon>
    </lineage>
</organism>
<name>A0ACB9JN45_9ASTR</name>
<accession>A0ACB9JN45</accession>